<keyword evidence="5" id="KW-1185">Reference proteome</keyword>
<sequence>MMTKMLTIIFSVLIVLCSSSPECGPNYFEGDKWFDGCNWCTCTDNKEKCTNATCTEYQDELDNSPCQKLGESWRDGCYHCRCLPDGIRCRANKRCVHALKSDDLNCPVDGLCVCGLDGVPSCNEQIMSRFSFKNVPELGPDTSSDKKLILSSKGENTLRLNPDEAETDLGDKDLHLIPTDDKLCHLGPRWYGGGLRCYCDPQNGVACGNPRFIARKVDGFKIRSKKCRVGKIWEERCRICTCKKSGLSLCRIDRECTKNKNIRHSVKSIVVAGNAECRVGLRWKDGCKRCRCNKRGKIICKTRLCNLSDDGKKLSNKDKTHRQTSTGGLISKSTPRFQLPEKPRFRMPNLSLYNNRFQRKKRPSIKTVNCNGFKPGEKYWDKCNLCHCTMAGAPMCSSKLC</sequence>
<evidence type="ECO:0008006" key="6">
    <source>
        <dbReference type="Google" id="ProtNLM"/>
    </source>
</evidence>
<proteinExistence type="predicted"/>
<feature type="signal peptide" evidence="3">
    <location>
        <begin position="1"/>
        <end position="19"/>
    </location>
</feature>
<evidence type="ECO:0000313" key="5">
    <source>
        <dbReference type="Proteomes" id="UP000030746"/>
    </source>
</evidence>
<organism evidence="4 5">
    <name type="scientific">Lottia gigantea</name>
    <name type="common">Giant owl limpet</name>
    <dbReference type="NCBI Taxonomy" id="225164"/>
    <lineage>
        <taxon>Eukaryota</taxon>
        <taxon>Metazoa</taxon>
        <taxon>Spiralia</taxon>
        <taxon>Lophotrochozoa</taxon>
        <taxon>Mollusca</taxon>
        <taxon>Gastropoda</taxon>
        <taxon>Patellogastropoda</taxon>
        <taxon>Lottioidea</taxon>
        <taxon>Lottiidae</taxon>
        <taxon>Lottia</taxon>
    </lineage>
</organism>
<dbReference type="Proteomes" id="UP000030746">
    <property type="component" value="Unassembled WGS sequence"/>
</dbReference>
<dbReference type="OrthoDB" id="6161232at2759"/>
<comment type="subcellular location">
    <subcellularLocation>
        <location evidence="1">Secreted</location>
    </subcellularLocation>
</comment>
<evidence type="ECO:0000256" key="2">
    <source>
        <dbReference type="ARBA" id="ARBA00022525"/>
    </source>
</evidence>
<evidence type="ECO:0000256" key="1">
    <source>
        <dbReference type="ARBA" id="ARBA00004613"/>
    </source>
</evidence>
<keyword evidence="2" id="KW-0964">Secreted</keyword>
<dbReference type="KEGG" id="lgi:LOTGIDRAFT_164905"/>
<dbReference type="OMA" id="WHEGCAR"/>
<reference evidence="4 5" key="1">
    <citation type="journal article" date="2013" name="Nature">
        <title>Insights into bilaterian evolution from three spiralian genomes.</title>
        <authorList>
            <person name="Simakov O."/>
            <person name="Marletaz F."/>
            <person name="Cho S.J."/>
            <person name="Edsinger-Gonzales E."/>
            <person name="Havlak P."/>
            <person name="Hellsten U."/>
            <person name="Kuo D.H."/>
            <person name="Larsson T."/>
            <person name="Lv J."/>
            <person name="Arendt D."/>
            <person name="Savage R."/>
            <person name="Osoegawa K."/>
            <person name="de Jong P."/>
            <person name="Grimwood J."/>
            <person name="Chapman J.A."/>
            <person name="Shapiro H."/>
            <person name="Aerts A."/>
            <person name="Otillar R.P."/>
            <person name="Terry A.Y."/>
            <person name="Boore J.L."/>
            <person name="Grigoriev I.V."/>
            <person name="Lindberg D.R."/>
            <person name="Seaver E.C."/>
            <person name="Weisblat D.A."/>
            <person name="Putnam N.H."/>
            <person name="Rokhsar D.S."/>
        </authorList>
    </citation>
    <scope>NUCLEOTIDE SEQUENCE [LARGE SCALE GENOMIC DNA]</scope>
</reference>
<name>V4A8I3_LOTGI</name>
<keyword evidence="3" id="KW-0732">Signal</keyword>
<dbReference type="GeneID" id="20239862"/>
<dbReference type="GO" id="GO:0030414">
    <property type="term" value="F:peptidase inhibitor activity"/>
    <property type="evidence" value="ECO:0007669"/>
    <property type="project" value="InterPro"/>
</dbReference>
<dbReference type="CTD" id="20239862"/>
<dbReference type="InterPro" id="IPR036201">
    <property type="entry name" value="Pacifastin_dom_sf"/>
</dbReference>
<dbReference type="AlphaFoldDB" id="V4A8I3"/>
<evidence type="ECO:0000256" key="3">
    <source>
        <dbReference type="SAM" id="SignalP"/>
    </source>
</evidence>
<dbReference type="GO" id="GO:0005576">
    <property type="term" value="C:extracellular region"/>
    <property type="evidence" value="ECO:0007669"/>
    <property type="project" value="UniProtKB-SubCell"/>
</dbReference>
<feature type="chain" id="PRO_5004716661" description="Pacifastin domain-containing protein" evidence="3">
    <location>
        <begin position="20"/>
        <end position="401"/>
    </location>
</feature>
<gene>
    <name evidence="4" type="ORF">LOTGIDRAFT_164905</name>
</gene>
<protein>
    <recommendedName>
        <fullName evidence="6">Pacifastin domain-containing protein</fullName>
    </recommendedName>
</protein>
<dbReference type="HOGENOM" id="CLU_678951_0_0_1"/>
<accession>V4A8I3</accession>
<evidence type="ECO:0000313" key="4">
    <source>
        <dbReference type="EMBL" id="ESO89606.1"/>
    </source>
</evidence>
<dbReference type="RefSeq" id="XP_009059664.1">
    <property type="nucleotide sequence ID" value="XM_009061416.1"/>
</dbReference>
<dbReference type="SUPFAM" id="SSF57283">
    <property type="entry name" value="PMP inhibitors"/>
    <property type="match status" value="2"/>
</dbReference>
<dbReference type="EMBL" id="KB202567">
    <property type="protein sequence ID" value="ESO89606.1"/>
    <property type="molecule type" value="Genomic_DNA"/>
</dbReference>